<evidence type="ECO:0000313" key="2">
    <source>
        <dbReference type="Proteomes" id="UP001477870"/>
    </source>
</evidence>
<dbReference type="NCBIfam" id="TIGR03292">
    <property type="entry name" value="PhnH_redo"/>
    <property type="match status" value="1"/>
</dbReference>
<keyword evidence="2" id="KW-1185">Reference proteome</keyword>
<accession>A0ABU9T216</accession>
<dbReference type="Pfam" id="PF05845">
    <property type="entry name" value="PhnH"/>
    <property type="match status" value="1"/>
</dbReference>
<keyword evidence="1" id="KW-0456">Lyase</keyword>
<dbReference type="Gene3D" id="3.40.50.11310">
    <property type="entry name" value="Bacterial phosphonate metabolism protein PhnH"/>
    <property type="match status" value="1"/>
</dbReference>
<gene>
    <name evidence="1" type="primary">phnH</name>
    <name evidence="1" type="ORF">WNY59_01065</name>
</gene>
<name>A0ABU9T216_9HYPH</name>
<protein>
    <submittedName>
        <fullName evidence="1">Phosphonate C-P lyase system protein PhnH</fullName>
    </submittedName>
</protein>
<dbReference type="EMBL" id="JBBMQO010000001">
    <property type="protein sequence ID" value="MEM5500171.1"/>
    <property type="molecule type" value="Genomic_DNA"/>
</dbReference>
<organism evidence="1 2">
    <name type="scientific">Ahrensia kielensis</name>
    <dbReference type="NCBI Taxonomy" id="76980"/>
    <lineage>
        <taxon>Bacteria</taxon>
        <taxon>Pseudomonadati</taxon>
        <taxon>Pseudomonadota</taxon>
        <taxon>Alphaproteobacteria</taxon>
        <taxon>Hyphomicrobiales</taxon>
        <taxon>Ahrensiaceae</taxon>
        <taxon>Ahrensia</taxon>
    </lineage>
</organism>
<dbReference type="GO" id="GO:0016829">
    <property type="term" value="F:lyase activity"/>
    <property type="evidence" value="ECO:0007669"/>
    <property type="project" value="UniProtKB-KW"/>
</dbReference>
<dbReference type="PIRSF" id="PIRSF020680">
    <property type="entry name" value="PhnH"/>
    <property type="match status" value="1"/>
</dbReference>
<dbReference type="InterPro" id="IPR038058">
    <property type="entry name" value="PhnH-like_sp"/>
</dbReference>
<proteinExistence type="predicted"/>
<dbReference type="InterPro" id="IPR008772">
    <property type="entry name" value="Phosphonate_metab_PhnH"/>
</dbReference>
<dbReference type="Proteomes" id="UP001477870">
    <property type="component" value="Unassembled WGS sequence"/>
</dbReference>
<reference evidence="1 2" key="1">
    <citation type="submission" date="2024-03" db="EMBL/GenBank/DDBJ databases">
        <title>Community enrichment and isolation of bacterial strains for fucoidan degradation.</title>
        <authorList>
            <person name="Sichert A."/>
        </authorList>
    </citation>
    <scope>NUCLEOTIDE SEQUENCE [LARGE SCALE GENOMIC DNA]</scope>
    <source>
        <strain evidence="1 2">AS62</strain>
    </source>
</reference>
<dbReference type="SUPFAM" id="SSF159709">
    <property type="entry name" value="PhnH-like"/>
    <property type="match status" value="1"/>
</dbReference>
<dbReference type="RefSeq" id="WP_342846181.1">
    <property type="nucleotide sequence ID" value="NZ_JBBMQO010000001.1"/>
</dbReference>
<comment type="caution">
    <text evidence="1">The sequence shown here is derived from an EMBL/GenBank/DDBJ whole genome shotgun (WGS) entry which is preliminary data.</text>
</comment>
<sequence length="208" mass="22104">MQINEKAMAASALEGGFADPVFDSQNVFNAVMNAMARPGTVTSLPALASAPEPVLNNAAAIIAALCDADTLLWLDEVSSQNSALRDWVTFQTAAPLTTQKSDAQFALLTDTKMPLDIAQFAQGSQEYPDRSCTLIIQVDDITNAAGLSLSGPGIKDTADLHVQGLPELFLEHWQQNKSRFPCGVDVILVSASSLVCLPRTTNISQGVI</sequence>
<evidence type="ECO:0000313" key="1">
    <source>
        <dbReference type="EMBL" id="MEM5500171.1"/>
    </source>
</evidence>